<feature type="domain" description="Carboxyltransferase" evidence="4">
    <location>
        <begin position="25"/>
        <end position="301"/>
    </location>
</feature>
<dbReference type="Pfam" id="PF02626">
    <property type="entry name" value="CT_A_B"/>
    <property type="match status" value="1"/>
</dbReference>
<keyword evidence="3" id="KW-0067">ATP-binding</keyword>
<dbReference type="SUPFAM" id="SSF50891">
    <property type="entry name" value="Cyclophilin-like"/>
    <property type="match status" value="1"/>
</dbReference>
<dbReference type="Proteomes" id="UP000092839">
    <property type="component" value="Chromosome"/>
</dbReference>
<proteinExistence type="predicted"/>
<dbReference type="GO" id="GO:0016787">
    <property type="term" value="F:hydrolase activity"/>
    <property type="evidence" value="ECO:0007669"/>
    <property type="project" value="UniProtKB-KW"/>
</dbReference>
<evidence type="ECO:0000313" key="5">
    <source>
        <dbReference type="EMBL" id="ANW02114.1"/>
    </source>
</evidence>
<keyword evidence="6" id="KW-1185">Reference proteome</keyword>
<evidence type="ECO:0000313" key="6">
    <source>
        <dbReference type="Proteomes" id="UP000092839"/>
    </source>
</evidence>
<organism evidence="5 6">
    <name type="scientific">Bradyrhizobium icense</name>
    <dbReference type="NCBI Taxonomy" id="1274631"/>
    <lineage>
        <taxon>Bacteria</taxon>
        <taxon>Pseudomonadati</taxon>
        <taxon>Pseudomonadota</taxon>
        <taxon>Alphaproteobacteria</taxon>
        <taxon>Hyphomicrobiales</taxon>
        <taxon>Nitrobacteraceae</taxon>
        <taxon>Bradyrhizobium</taxon>
    </lineage>
</organism>
<evidence type="ECO:0000256" key="2">
    <source>
        <dbReference type="ARBA" id="ARBA00022801"/>
    </source>
</evidence>
<dbReference type="NCBIfam" id="TIGR00724">
    <property type="entry name" value="urea_amlyse_rel"/>
    <property type="match status" value="1"/>
</dbReference>
<dbReference type="STRING" id="1274631.LMTR13_19995"/>
<dbReference type="InterPro" id="IPR003778">
    <property type="entry name" value="CT_A_B"/>
</dbReference>
<evidence type="ECO:0000256" key="1">
    <source>
        <dbReference type="ARBA" id="ARBA00022741"/>
    </source>
</evidence>
<dbReference type="Gene3D" id="2.40.100.10">
    <property type="entry name" value="Cyclophilin-like"/>
    <property type="match status" value="1"/>
</dbReference>
<dbReference type="OrthoDB" id="9768696at2"/>
<keyword evidence="2 5" id="KW-0378">Hydrolase</keyword>
<dbReference type="EMBL" id="CP016428">
    <property type="protein sequence ID" value="ANW02114.1"/>
    <property type="molecule type" value="Genomic_DNA"/>
</dbReference>
<dbReference type="InterPro" id="IPR052708">
    <property type="entry name" value="PxpC"/>
</dbReference>
<dbReference type="GO" id="GO:0005524">
    <property type="term" value="F:ATP binding"/>
    <property type="evidence" value="ECO:0007669"/>
    <property type="project" value="UniProtKB-KW"/>
</dbReference>
<keyword evidence="1" id="KW-0547">Nucleotide-binding</keyword>
<protein>
    <submittedName>
        <fullName evidence="5">Allophanate hydrolase</fullName>
    </submittedName>
</protein>
<accession>A0A1B1UH99</accession>
<evidence type="ECO:0000259" key="4">
    <source>
        <dbReference type="SMART" id="SM00797"/>
    </source>
</evidence>
<sequence>MSKLVIASIGPASSVQDGGRPGAQRYGLVPSGAMDRLALAAANTLVGNEPFMAAVEIGPFGAKFTARGGAVRIALTGAPRNADIAGRAVTSDASATLVDGETLTLGFARGGAFSYLAIEGGVIGEPMFGSLAVNARAGLGSPYARPLQSGDELPAKTASGAPERRIELPTATDAPIRIVWGPQDDEFTDETRKLFVDSEWKISATSDRMGYRLEGPILKHLHGHNIVSDGTVNGSLQVPGNGQPIVLMPDRGTSGGYPKIATVISADLGRLAQIPAGHAFRFRAISMAEAQAEARKFAELLRTLPERLRAIESVDLNIDALHDANVAGHAVSAVDAGTWHAVSMVDIAGPD</sequence>
<dbReference type="KEGG" id="bic:LMTR13_19995"/>
<dbReference type="InterPro" id="IPR029000">
    <property type="entry name" value="Cyclophilin-like_dom_sf"/>
</dbReference>
<dbReference type="AlphaFoldDB" id="A0A1B1UH99"/>
<dbReference type="SMART" id="SM00797">
    <property type="entry name" value="AHS2"/>
    <property type="match status" value="1"/>
</dbReference>
<evidence type="ECO:0000256" key="3">
    <source>
        <dbReference type="ARBA" id="ARBA00022840"/>
    </source>
</evidence>
<dbReference type="RefSeq" id="WP_065729325.1">
    <property type="nucleotide sequence ID" value="NZ_CP016428.1"/>
</dbReference>
<dbReference type="PANTHER" id="PTHR43309:SF5">
    <property type="entry name" value="5-OXOPROLINASE SUBUNIT C"/>
    <property type="match status" value="1"/>
</dbReference>
<dbReference type="PANTHER" id="PTHR43309">
    <property type="entry name" value="5-OXOPROLINASE SUBUNIT C"/>
    <property type="match status" value="1"/>
</dbReference>
<name>A0A1B1UH99_9BRAD</name>
<gene>
    <name evidence="5" type="ORF">LMTR13_19995</name>
</gene>
<reference evidence="5 6" key="1">
    <citation type="submission" date="2016-07" db="EMBL/GenBank/DDBJ databases">
        <title>Complete genome sequence of Bradyrhizobium icense LMTR 13T, a potential inoculant strain isolated from lima bean (Phaseolus lunatus) in Peru.</title>
        <authorList>
            <person name="Ormeno-Orrillo E."/>
            <person name="Duran D."/>
            <person name="Rogel M.A."/>
            <person name="Rey L."/>
            <person name="Imperial J."/>
            <person name="Ruiz-Argueso T."/>
            <person name="Martinez-Romero E."/>
        </authorList>
    </citation>
    <scope>NUCLEOTIDE SEQUENCE [LARGE SCALE GENOMIC DNA]</scope>
    <source>
        <strain evidence="5 6">LMTR 13</strain>
    </source>
</reference>